<dbReference type="GO" id="GO:0000271">
    <property type="term" value="P:polysaccharide biosynthetic process"/>
    <property type="evidence" value="ECO:0007669"/>
    <property type="project" value="TreeGrafter"/>
</dbReference>
<dbReference type="PANTHER" id="PTHR23028:SF53">
    <property type="entry name" value="ACYL_TRANSF_3 DOMAIN-CONTAINING PROTEIN"/>
    <property type="match status" value="1"/>
</dbReference>
<feature type="transmembrane region" description="Helical" evidence="1">
    <location>
        <begin position="243"/>
        <end position="263"/>
    </location>
</feature>
<evidence type="ECO:0000313" key="4">
    <source>
        <dbReference type="Proteomes" id="UP000004662"/>
    </source>
</evidence>
<feature type="transmembrane region" description="Helical" evidence="1">
    <location>
        <begin position="29"/>
        <end position="47"/>
    </location>
</feature>
<keyword evidence="3" id="KW-0012">Acyltransferase</keyword>
<dbReference type="InterPro" id="IPR050879">
    <property type="entry name" value="Acyltransferase_3"/>
</dbReference>
<feature type="transmembrane region" description="Helical" evidence="1">
    <location>
        <begin position="298"/>
        <end position="318"/>
    </location>
</feature>
<keyword evidence="1" id="KW-0472">Membrane</keyword>
<reference evidence="4" key="1">
    <citation type="journal article" date="2015" name="Genome Announc.">
        <title>High-Quality Draft Genome Sequence of Desulfovibrio carbinoliphilus FW-101-2B, an Organic Acid-Oxidizing Sulfate-Reducing Bacterium Isolated from Uranium(VI)-Contaminated Groundwater.</title>
        <authorList>
            <person name="Ramsay B.D."/>
            <person name="Hwang C."/>
            <person name="Woo H.L."/>
            <person name="Carroll S.L."/>
            <person name="Lucas S."/>
            <person name="Han J."/>
            <person name="Lapidus A.L."/>
            <person name="Cheng J.F."/>
            <person name="Goodwin L.A."/>
            <person name="Pitluck S."/>
            <person name="Peters L."/>
            <person name="Chertkov O."/>
            <person name="Held B."/>
            <person name="Detter J.C."/>
            <person name="Han C.S."/>
            <person name="Tapia R."/>
            <person name="Land M.L."/>
            <person name="Hauser L.J."/>
            <person name="Kyrpides N.C."/>
            <person name="Ivanova N.N."/>
            <person name="Mikhailova N."/>
            <person name="Pagani I."/>
            <person name="Woyke T."/>
            <person name="Arkin A.P."/>
            <person name="Dehal P."/>
            <person name="Chivian D."/>
            <person name="Criddle C.S."/>
            <person name="Wu W."/>
            <person name="Chakraborty R."/>
            <person name="Hazen T.C."/>
            <person name="Fields M.W."/>
        </authorList>
    </citation>
    <scope>NUCLEOTIDE SEQUENCE [LARGE SCALE GENOMIC DNA]</scope>
    <source>
        <strain evidence="4">FW-101-2B</strain>
    </source>
</reference>
<evidence type="ECO:0000256" key="1">
    <source>
        <dbReference type="SAM" id="Phobius"/>
    </source>
</evidence>
<feature type="transmembrane region" description="Helical" evidence="1">
    <location>
        <begin position="68"/>
        <end position="90"/>
    </location>
</feature>
<keyword evidence="1" id="KW-1133">Transmembrane helix</keyword>
<accession>G7QDV0</accession>
<name>G7QDV0_9BACT</name>
<keyword evidence="3" id="KW-0808">Transferase</keyword>
<dbReference type="EMBL" id="CM001368">
    <property type="protein sequence ID" value="EHJ46606.1"/>
    <property type="molecule type" value="Genomic_DNA"/>
</dbReference>
<keyword evidence="4" id="KW-1185">Reference proteome</keyword>
<dbReference type="RefSeq" id="WP_009180042.1">
    <property type="nucleotide sequence ID" value="NZ_CM001368.1"/>
</dbReference>
<evidence type="ECO:0000259" key="2">
    <source>
        <dbReference type="Pfam" id="PF01757"/>
    </source>
</evidence>
<dbReference type="Pfam" id="PF01757">
    <property type="entry name" value="Acyl_transf_3"/>
    <property type="match status" value="1"/>
</dbReference>
<feature type="domain" description="Acyltransferase 3" evidence="2">
    <location>
        <begin position="3"/>
        <end position="337"/>
    </location>
</feature>
<dbReference type="GO" id="GO:0016747">
    <property type="term" value="F:acyltransferase activity, transferring groups other than amino-acyl groups"/>
    <property type="evidence" value="ECO:0007669"/>
    <property type="project" value="InterPro"/>
</dbReference>
<dbReference type="AlphaFoldDB" id="G7QDV0"/>
<feature type="transmembrane region" description="Helical" evidence="1">
    <location>
        <begin position="324"/>
        <end position="342"/>
    </location>
</feature>
<dbReference type="GO" id="GO:0016020">
    <property type="term" value="C:membrane"/>
    <property type="evidence" value="ECO:0007669"/>
    <property type="project" value="TreeGrafter"/>
</dbReference>
<feature type="transmembrane region" description="Helical" evidence="1">
    <location>
        <begin position="181"/>
        <end position="201"/>
    </location>
</feature>
<dbReference type="HOGENOM" id="CLU_066185_0_0_7"/>
<protein>
    <submittedName>
        <fullName evidence="3">Acyltransferase 3</fullName>
    </submittedName>
</protein>
<dbReference type="InterPro" id="IPR002656">
    <property type="entry name" value="Acyl_transf_3_dom"/>
</dbReference>
<feature type="transmembrane region" description="Helical" evidence="1">
    <location>
        <begin position="213"/>
        <end position="231"/>
    </location>
</feature>
<keyword evidence="1" id="KW-0812">Transmembrane</keyword>
<dbReference type="Proteomes" id="UP000004662">
    <property type="component" value="Chromosome"/>
</dbReference>
<dbReference type="STRING" id="694327.DFW101_0589"/>
<dbReference type="eggNOG" id="COG1835">
    <property type="taxonomic scope" value="Bacteria"/>
</dbReference>
<feature type="transmembrane region" description="Helical" evidence="1">
    <location>
        <begin position="269"/>
        <end position="286"/>
    </location>
</feature>
<dbReference type="PANTHER" id="PTHR23028">
    <property type="entry name" value="ACETYLTRANSFERASE"/>
    <property type="match status" value="1"/>
</dbReference>
<feature type="transmembrane region" description="Helical" evidence="1">
    <location>
        <begin position="152"/>
        <end position="174"/>
    </location>
</feature>
<gene>
    <name evidence="3" type="ORF">DFW101_0589</name>
</gene>
<organism evidence="3 4">
    <name type="scientific">Solidesulfovibrio carbinoliphilus subsp. oakridgensis</name>
    <dbReference type="NCBI Taxonomy" id="694327"/>
    <lineage>
        <taxon>Bacteria</taxon>
        <taxon>Pseudomonadati</taxon>
        <taxon>Thermodesulfobacteriota</taxon>
        <taxon>Desulfovibrionia</taxon>
        <taxon>Desulfovibrionales</taxon>
        <taxon>Desulfovibrionaceae</taxon>
        <taxon>Solidesulfovibrio</taxon>
    </lineage>
</organism>
<evidence type="ECO:0000313" key="3">
    <source>
        <dbReference type="EMBL" id="EHJ46606.1"/>
    </source>
</evidence>
<proteinExistence type="predicted"/>
<sequence length="357" mass="40546">MGLVRFLLAATVVINHTGPICGLVFTDAYVAIKVFFIISGFYMALILSEKYTGPGRCRLFYSNRWLRLFPVYWVVLLVSLGVSLAFMKFAHTALLLGPWQTWLPHLTPAALLALAGANLTIFGQDLLFFTHLDPATGTLSLAWDALHRATPAWFFLLIPQAWTISLELCFYLLAPWLVRRTTGFLVGLIALSLAARAGVYLGHFPFDPWKQRFFPVEFGFFLCGILSYRLYASLKTVAIPRRILWTVSGLYLSGIVFFQFFPGALGKEFYLYAATVASIPFLFLLTQKMRFDRALGELSYPIYISHWTVIMVVEYFFGKRHLPVLALGATILFCLALNRLVADPIERFRQKRVLRRA</sequence>
<dbReference type="OrthoDB" id="9796461at2"/>